<sequence length="84" mass="9696">MYMPRKKNQQLKQNESVYTPLLQPTDLQQLTITQTMALLSLGRSKVYDLIKREGLPTTKIGSSTRIPLLDLKNWIEQHKTTKLA</sequence>
<proteinExistence type="predicted"/>
<feature type="domain" description="Helix-turn-helix" evidence="1">
    <location>
        <begin position="30"/>
        <end position="78"/>
    </location>
</feature>
<dbReference type="AlphaFoldDB" id="A0A5A5T8W3"/>
<keyword evidence="3" id="KW-1185">Reference proteome</keyword>
<protein>
    <recommendedName>
        <fullName evidence="1">Helix-turn-helix domain-containing protein</fullName>
    </recommendedName>
</protein>
<dbReference type="NCBIfam" id="TIGR01764">
    <property type="entry name" value="excise"/>
    <property type="match status" value="1"/>
</dbReference>
<name>A0A5A5T8W3_9CHLR</name>
<reference evidence="2 3" key="1">
    <citation type="submission" date="2019-01" db="EMBL/GenBank/DDBJ databases">
        <title>Draft genome sequence of Dictyobacter sp. Uno17.</title>
        <authorList>
            <person name="Wang C.M."/>
            <person name="Zheng Y."/>
            <person name="Sakai Y."/>
            <person name="Abe K."/>
            <person name="Yokota A."/>
            <person name="Yabe S."/>
        </authorList>
    </citation>
    <scope>NUCLEOTIDE SEQUENCE [LARGE SCALE GENOMIC DNA]</scope>
    <source>
        <strain evidence="2 3">Uno17</strain>
    </source>
</reference>
<dbReference type="InterPro" id="IPR010093">
    <property type="entry name" value="SinI_DNA-bd"/>
</dbReference>
<dbReference type="Proteomes" id="UP000322530">
    <property type="component" value="Unassembled WGS sequence"/>
</dbReference>
<dbReference type="InterPro" id="IPR041657">
    <property type="entry name" value="HTH_17"/>
</dbReference>
<dbReference type="EMBL" id="BIXY01000009">
    <property type="protein sequence ID" value="GCF07354.1"/>
    <property type="molecule type" value="Genomic_DNA"/>
</dbReference>
<organism evidence="2 3">
    <name type="scientific">Dictyobacter arantiisoli</name>
    <dbReference type="NCBI Taxonomy" id="2014874"/>
    <lineage>
        <taxon>Bacteria</taxon>
        <taxon>Bacillati</taxon>
        <taxon>Chloroflexota</taxon>
        <taxon>Ktedonobacteria</taxon>
        <taxon>Ktedonobacterales</taxon>
        <taxon>Dictyobacteraceae</taxon>
        <taxon>Dictyobacter</taxon>
    </lineage>
</organism>
<dbReference type="GO" id="GO:0003677">
    <property type="term" value="F:DNA binding"/>
    <property type="evidence" value="ECO:0007669"/>
    <property type="project" value="InterPro"/>
</dbReference>
<dbReference type="Pfam" id="PF12728">
    <property type="entry name" value="HTH_17"/>
    <property type="match status" value="1"/>
</dbReference>
<evidence type="ECO:0000313" key="3">
    <source>
        <dbReference type="Proteomes" id="UP000322530"/>
    </source>
</evidence>
<comment type="caution">
    <text evidence="2">The sequence shown here is derived from an EMBL/GenBank/DDBJ whole genome shotgun (WGS) entry which is preliminary data.</text>
</comment>
<evidence type="ECO:0000313" key="2">
    <source>
        <dbReference type="EMBL" id="GCF07354.1"/>
    </source>
</evidence>
<gene>
    <name evidence="2" type="ORF">KDI_09180</name>
</gene>
<evidence type="ECO:0000259" key="1">
    <source>
        <dbReference type="Pfam" id="PF12728"/>
    </source>
</evidence>
<accession>A0A5A5T8W3</accession>